<evidence type="ECO:0000256" key="7">
    <source>
        <dbReference type="SAM" id="SignalP"/>
    </source>
</evidence>
<dbReference type="PANTHER" id="PTHR43649">
    <property type="entry name" value="ARABINOSE-BINDING PROTEIN-RELATED"/>
    <property type="match status" value="1"/>
</dbReference>
<evidence type="ECO:0000256" key="3">
    <source>
        <dbReference type="ARBA" id="ARBA00023136"/>
    </source>
</evidence>
<evidence type="ECO:0000256" key="1">
    <source>
        <dbReference type="ARBA" id="ARBA00022475"/>
    </source>
</evidence>
<feature type="signal peptide" evidence="7">
    <location>
        <begin position="1"/>
        <end position="30"/>
    </location>
</feature>
<reference evidence="8 9" key="1">
    <citation type="journal article" date="2009" name="Int. J. Syst. Evol. Microbiol.">
        <title>Paenibacillus contaminans sp. nov., isolated from a contaminated laboratory plate.</title>
        <authorList>
            <person name="Chou J.H."/>
            <person name="Lee J.H."/>
            <person name="Lin M.C."/>
            <person name="Chang P.S."/>
            <person name="Arun A.B."/>
            <person name="Young C.C."/>
            <person name="Chen W.M."/>
        </authorList>
    </citation>
    <scope>NUCLEOTIDE SEQUENCE [LARGE SCALE GENOMIC DNA]</scope>
    <source>
        <strain evidence="8 9">CKOBP-6</strain>
    </source>
</reference>
<evidence type="ECO:0000256" key="2">
    <source>
        <dbReference type="ARBA" id="ARBA00022729"/>
    </source>
</evidence>
<name>A0A329MUX8_9BACL</name>
<dbReference type="InterPro" id="IPR006059">
    <property type="entry name" value="SBP"/>
</dbReference>
<feature type="chain" id="PRO_5038872976" description="ABC transporter substrate-binding protein" evidence="7">
    <location>
        <begin position="31"/>
        <end position="560"/>
    </location>
</feature>
<keyword evidence="4" id="KW-0564">Palmitate</keyword>
<feature type="region of interest" description="Disordered" evidence="6">
    <location>
        <begin position="37"/>
        <end position="60"/>
    </location>
</feature>
<dbReference type="RefSeq" id="WP_113029879.1">
    <property type="nucleotide sequence ID" value="NZ_QMFB01000002.1"/>
</dbReference>
<feature type="compositionally biased region" description="Low complexity" evidence="6">
    <location>
        <begin position="41"/>
        <end position="60"/>
    </location>
</feature>
<gene>
    <name evidence="8" type="ORF">DQG23_05915</name>
</gene>
<dbReference type="Gene3D" id="3.40.190.10">
    <property type="entry name" value="Periplasmic binding protein-like II"/>
    <property type="match status" value="2"/>
</dbReference>
<proteinExistence type="predicted"/>
<organism evidence="8 9">
    <name type="scientific">Paenibacillus contaminans</name>
    <dbReference type="NCBI Taxonomy" id="450362"/>
    <lineage>
        <taxon>Bacteria</taxon>
        <taxon>Bacillati</taxon>
        <taxon>Bacillota</taxon>
        <taxon>Bacilli</taxon>
        <taxon>Bacillales</taxon>
        <taxon>Paenibacillaceae</taxon>
        <taxon>Paenibacillus</taxon>
    </lineage>
</organism>
<keyword evidence="1" id="KW-1003">Cell membrane</keyword>
<keyword evidence="5" id="KW-0449">Lipoprotein</keyword>
<protein>
    <recommendedName>
        <fullName evidence="10">ABC transporter substrate-binding protein</fullName>
    </recommendedName>
</protein>
<accession>A0A329MUX8</accession>
<evidence type="ECO:0000313" key="9">
    <source>
        <dbReference type="Proteomes" id="UP000250369"/>
    </source>
</evidence>
<evidence type="ECO:0008006" key="10">
    <source>
        <dbReference type="Google" id="ProtNLM"/>
    </source>
</evidence>
<evidence type="ECO:0000256" key="4">
    <source>
        <dbReference type="ARBA" id="ARBA00023139"/>
    </source>
</evidence>
<dbReference type="AlphaFoldDB" id="A0A329MUX8"/>
<dbReference type="Proteomes" id="UP000250369">
    <property type="component" value="Unassembled WGS sequence"/>
</dbReference>
<evidence type="ECO:0000256" key="5">
    <source>
        <dbReference type="ARBA" id="ARBA00023288"/>
    </source>
</evidence>
<dbReference type="PANTHER" id="PTHR43649:SF33">
    <property type="entry name" value="POLYGALACTURONAN_RHAMNOGALACTURONAN-BINDING PROTEIN YTCQ"/>
    <property type="match status" value="1"/>
</dbReference>
<evidence type="ECO:0000256" key="6">
    <source>
        <dbReference type="SAM" id="MobiDB-lite"/>
    </source>
</evidence>
<keyword evidence="3" id="KW-0472">Membrane</keyword>
<dbReference type="EMBL" id="QMFB01000002">
    <property type="protein sequence ID" value="RAV22473.1"/>
    <property type="molecule type" value="Genomic_DNA"/>
</dbReference>
<dbReference type="OrthoDB" id="2491264at2"/>
<dbReference type="SUPFAM" id="SSF53850">
    <property type="entry name" value="Periplasmic binding protein-like II"/>
    <property type="match status" value="1"/>
</dbReference>
<dbReference type="PROSITE" id="PS51257">
    <property type="entry name" value="PROKAR_LIPOPROTEIN"/>
    <property type="match status" value="1"/>
</dbReference>
<keyword evidence="2 7" id="KW-0732">Signal</keyword>
<keyword evidence="9" id="KW-1185">Reference proteome</keyword>
<dbReference type="Pfam" id="PF01547">
    <property type="entry name" value="SBP_bac_1"/>
    <property type="match status" value="1"/>
</dbReference>
<evidence type="ECO:0000313" key="8">
    <source>
        <dbReference type="EMBL" id="RAV22473.1"/>
    </source>
</evidence>
<comment type="caution">
    <text evidence="8">The sequence shown here is derived from an EMBL/GenBank/DDBJ whole genome shotgun (WGS) entry which is preliminary data.</text>
</comment>
<sequence length="560" mass="61779">MNARRHSGGKSRKAAALLLSAAMVSLSVLSACGKSEETGGAEASASPQANSSASAEPAANTMPIVKDGSVTLTFMGNENFYAAKSYKQNLPVWQEIEKRTGVKTIWDVTPSSQYVKVAGVRVAAAKDLPDIMLVPQDPVKTAEDGLIIPLDGLIDKHAPNIKKFFKENPILHNRLKAPDGKLYFISSITDGAAYTDPIGLLLRKDWLEKLDLQEPRTLDEWYAVLKAFKDRDPNGNGKPDEIPLSFANHGMNGLTMFASALNLHFFYSQGFYPDKNGKIQFEWADPRAKELLVWLNKLYSEGLIDPEFLTKKDDALVGNISRDMVGSSVNFLNQADRYNAAQKQSGSDKASWMLALPPTGKDSKGYYEKYGPFSGYFAISSTSKNPEVAIKWLDYIYASEEGSRLVHFGIEGTSYNMVNGQPEFTDFVKKNPEGLDAVSALRSIGAYPTVPWIRSQKGFTSLQPQALLKLNPVLAEQAKRIETSLVDAVPFGFASPKENEEVSTTVSADFKTYLDETLVKFVTGKEPLDNFDKFTAKLQSMGLAKLLELKQKQYDRATKK</sequence>
<dbReference type="InterPro" id="IPR050490">
    <property type="entry name" value="Bact_solute-bd_prot1"/>
</dbReference>